<reference evidence="2" key="1">
    <citation type="submission" date="2023-07" db="EMBL/GenBank/DDBJ databases">
        <title>A chromosome-level genome assembly of Lolium multiflorum.</title>
        <authorList>
            <person name="Chen Y."/>
            <person name="Copetti D."/>
            <person name="Kolliker R."/>
            <person name="Studer B."/>
        </authorList>
    </citation>
    <scope>NUCLEOTIDE SEQUENCE</scope>
    <source>
        <strain evidence="2">02402/16</strain>
        <tissue evidence="2">Leaf</tissue>
    </source>
</reference>
<dbReference type="SUPFAM" id="SSF50965">
    <property type="entry name" value="Galactose oxidase, central domain"/>
    <property type="match status" value="1"/>
</dbReference>
<dbReference type="SUPFAM" id="SSF81383">
    <property type="entry name" value="F-box domain"/>
    <property type="match status" value="1"/>
</dbReference>
<protein>
    <recommendedName>
        <fullName evidence="1">F-box domain-containing protein</fullName>
    </recommendedName>
</protein>
<dbReference type="InterPro" id="IPR056592">
    <property type="entry name" value="Beta-prop_At3g26010-like"/>
</dbReference>
<proteinExistence type="predicted"/>
<evidence type="ECO:0000313" key="2">
    <source>
        <dbReference type="EMBL" id="KAK1686965.1"/>
    </source>
</evidence>
<gene>
    <name evidence="2" type="ORF">QYE76_047813</name>
</gene>
<feature type="domain" description="F-box" evidence="1">
    <location>
        <begin position="67"/>
        <end position="107"/>
    </location>
</feature>
<dbReference type="Pfam" id="PF00646">
    <property type="entry name" value="F-box"/>
    <property type="match status" value="1"/>
</dbReference>
<dbReference type="InterPro" id="IPR017451">
    <property type="entry name" value="F-box-assoc_interact_dom"/>
</dbReference>
<evidence type="ECO:0000313" key="3">
    <source>
        <dbReference type="Proteomes" id="UP001231189"/>
    </source>
</evidence>
<dbReference type="Proteomes" id="UP001231189">
    <property type="component" value="Unassembled WGS sequence"/>
</dbReference>
<dbReference type="PANTHER" id="PTHR35546">
    <property type="entry name" value="F-BOX PROTEIN INTERACTION DOMAIN PROTEIN-RELATED"/>
    <property type="match status" value="1"/>
</dbReference>
<name>A0AAD8TQK1_LOLMU</name>
<sequence>MVYHLPIRLFSSPRAAIDRVPVNNRRRLKPRPRHGVMEKSSGNKNMMVKTSNPPADAAVLAAAASLLTDDLIVEILSRLPVRSVHRFKCVSPWFRDLIANPAHRKKLPQTLAGFIYSTYNRVDPRLHHFHFANVSVSATAPVKVKPSLPFLPPDEYLYVIQLDTCNGLLLCLAYMDTPSMDDNARLESHYIVCNPATKRWVDLPPQPELLPDGRRIIARLAFDPAASSQFHVLQFEENDQEPYVTGVNIYSSQTGTWSHRESRLVEKISLSAGLTSVFCHGMLHLLGKLHPMSLDEDGVLVAVDMEGKVWSTVRVPSGGFSFGIIGLSQGCLHYATTSLAKKTRKKEVTEIATVWCMQDYDSKKWVLKHSVSRDKLPGPSRVDYVVVAIHPDCDTIFLGAFNADTLASYDMQYGKYCHILKLKKRTTGLELLPYVPLFSDSLAGVDGK</sequence>
<organism evidence="2 3">
    <name type="scientific">Lolium multiflorum</name>
    <name type="common">Italian ryegrass</name>
    <name type="synonym">Lolium perenne subsp. multiflorum</name>
    <dbReference type="NCBI Taxonomy" id="4521"/>
    <lineage>
        <taxon>Eukaryota</taxon>
        <taxon>Viridiplantae</taxon>
        <taxon>Streptophyta</taxon>
        <taxon>Embryophyta</taxon>
        <taxon>Tracheophyta</taxon>
        <taxon>Spermatophyta</taxon>
        <taxon>Magnoliopsida</taxon>
        <taxon>Liliopsida</taxon>
        <taxon>Poales</taxon>
        <taxon>Poaceae</taxon>
        <taxon>BOP clade</taxon>
        <taxon>Pooideae</taxon>
        <taxon>Poodae</taxon>
        <taxon>Poeae</taxon>
        <taxon>Poeae Chloroplast Group 2 (Poeae type)</taxon>
        <taxon>Loliodinae</taxon>
        <taxon>Loliinae</taxon>
        <taxon>Lolium</taxon>
    </lineage>
</organism>
<dbReference type="InterPro" id="IPR036047">
    <property type="entry name" value="F-box-like_dom_sf"/>
</dbReference>
<dbReference type="InterPro" id="IPR001810">
    <property type="entry name" value="F-box_dom"/>
</dbReference>
<keyword evidence="3" id="KW-1185">Reference proteome</keyword>
<dbReference type="SMART" id="SM00256">
    <property type="entry name" value="FBOX"/>
    <property type="match status" value="1"/>
</dbReference>
<dbReference type="AlphaFoldDB" id="A0AAD8TQK1"/>
<comment type="caution">
    <text evidence="2">The sequence shown here is derived from an EMBL/GenBank/DDBJ whole genome shotgun (WGS) entry which is preliminary data.</text>
</comment>
<dbReference type="InterPro" id="IPR055290">
    <property type="entry name" value="At3g26010-like"/>
</dbReference>
<dbReference type="NCBIfam" id="TIGR01640">
    <property type="entry name" value="F_box_assoc_1"/>
    <property type="match status" value="1"/>
</dbReference>
<dbReference type="InterPro" id="IPR011043">
    <property type="entry name" value="Gal_Oxase/kelch_b-propeller"/>
</dbReference>
<dbReference type="PANTHER" id="PTHR35546:SF125">
    <property type="entry name" value="F-BOX DOMAIN-CONTAINING PROTEIN"/>
    <property type="match status" value="1"/>
</dbReference>
<dbReference type="EMBL" id="JAUUTY010000002">
    <property type="protein sequence ID" value="KAK1686965.1"/>
    <property type="molecule type" value="Genomic_DNA"/>
</dbReference>
<evidence type="ECO:0000259" key="1">
    <source>
        <dbReference type="SMART" id="SM00256"/>
    </source>
</evidence>
<accession>A0AAD8TQK1</accession>
<dbReference type="Pfam" id="PF24750">
    <property type="entry name" value="b-prop_At3g26010-like"/>
    <property type="match status" value="1"/>
</dbReference>